<reference evidence="13 14" key="1">
    <citation type="journal article" date="2009" name="Stand. Genomic Sci.">
        <title>Complete genome sequence of Thermanaerovibrio acidaminovorans type strain (Su883).</title>
        <authorList>
            <person name="Chovatia M."/>
            <person name="Sikorski J."/>
            <person name="Schroder M."/>
            <person name="Lapidus A."/>
            <person name="Nolan M."/>
            <person name="Tice H."/>
            <person name="Glavina Del Rio T."/>
            <person name="Copeland A."/>
            <person name="Cheng J.F."/>
            <person name="Lucas S."/>
            <person name="Chen F."/>
            <person name="Bruce D."/>
            <person name="Goodwin L."/>
            <person name="Pitluck S."/>
            <person name="Ivanova N."/>
            <person name="Mavromatis K."/>
            <person name="Ovchinnikova G."/>
            <person name="Pati A."/>
            <person name="Chen A."/>
            <person name="Palaniappan K."/>
            <person name="Land M."/>
            <person name="Hauser L."/>
            <person name="Chang Y.J."/>
            <person name="Jeffries C.D."/>
            <person name="Chain P."/>
            <person name="Saunders E."/>
            <person name="Detter J.C."/>
            <person name="Brettin T."/>
            <person name="Rohde M."/>
            <person name="Goker M."/>
            <person name="Spring S."/>
            <person name="Bristow J."/>
            <person name="Markowitz V."/>
            <person name="Hugenholtz P."/>
            <person name="Kyrpides N.C."/>
            <person name="Klenk H.P."/>
            <person name="Eisen J.A."/>
        </authorList>
    </citation>
    <scope>NUCLEOTIDE SEQUENCE [LARGE SCALE GENOMIC DNA]</scope>
    <source>
        <strain evidence="14">ATCC 49978 / DSM 6589 / Su883</strain>
    </source>
</reference>
<dbReference type="InterPro" id="IPR036188">
    <property type="entry name" value="FAD/NAD-bd_sf"/>
</dbReference>
<dbReference type="STRING" id="525903.Taci_0004"/>
<dbReference type="KEGG" id="tai:Taci_0004"/>
<dbReference type="GO" id="GO:0050660">
    <property type="term" value="F:flavin adenine dinucleotide binding"/>
    <property type="evidence" value="ECO:0007669"/>
    <property type="project" value="UniProtKB-UniRule"/>
</dbReference>
<keyword evidence="6 11" id="KW-0819">tRNA processing</keyword>
<sequence length="622" mass="69538">MNRGDDFYPVVVVGGGHAGCEAALASARMGVRTLLLNMNLENTALMACNPSIGGPAKGHLTREVDAMGGFQAKAADRSALHVRWLNTSKGPAVRTLRIQCDMWEFHRAYRLQVESQPNLHVLQAEAVDLWVEDRRIRGVRTSLGQVVECLAVILSPGTYSGARVYIGLDRFQAGPMGNLGSYRLAESLMSLGLKLGRLKTGTPPRLHRDSIDWDSIPHQEGEEEPCAMSVFSEPRVVSGFFCGCTRTNLETHRIIIEALDRSPLYTGLIEGVGPRYCPSIEDKVVRFPHRDSHPVFLEPVGKDSNEVYVQNFSTSLPYDVQVRMVRTLPGCEGARILKPGYAIEYWYSDPRQLEPWLEVKGLAGLFMAGQVNGTSGYEEAASQGLVAGVNGALRAMGVNEPFVLGRHEAYVGVLIDDLVTKGTDEPYRMLTSRCEHRLRLRHDNADRRLSFRARELGLLDDLSWGVVMSRMEDQRKLREALEGAVLKPDFVNPRLRELGSSPVEEPVRALELLRRPEVTWETLRDLTRIGGPSESWRSVEVEEKYRGYVAREDRRVERMSRMDQVRIPEGFDFGSVRGLLRESLEKLNRVRPRTLGQASRISGVTPADVELIWMHLEGGDGP</sequence>
<dbReference type="InterPro" id="IPR044920">
    <property type="entry name" value="MnmG_C_subdom_sf"/>
</dbReference>
<evidence type="ECO:0000256" key="5">
    <source>
        <dbReference type="ARBA" id="ARBA00022630"/>
    </source>
</evidence>
<dbReference type="GO" id="GO:0030488">
    <property type="term" value="P:tRNA methylation"/>
    <property type="evidence" value="ECO:0007669"/>
    <property type="project" value="TreeGrafter"/>
</dbReference>
<dbReference type="PROSITE" id="PS01280">
    <property type="entry name" value="GIDA_1"/>
    <property type="match status" value="1"/>
</dbReference>
<feature type="domain" description="tRNA uridine 5-carboxymethylaminomethyl modification enzyme C-terminal subdomain" evidence="12">
    <location>
        <begin position="543"/>
        <end position="614"/>
    </location>
</feature>
<dbReference type="OrthoDB" id="9815560at2"/>
<dbReference type="Pfam" id="PF21680">
    <property type="entry name" value="GIDA_C_1st"/>
    <property type="match status" value="1"/>
</dbReference>
<comment type="cofactor">
    <cofactor evidence="1 11">
        <name>FAD</name>
        <dbReference type="ChEBI" id="CHEBI:57692"/>
    </cofactor>
</comment>
<feature type="binding site" evidence="11">
    <location>
        <begin position="14"/>
        <end position="19"/>
    </location>
    <ligand>
        <name>FAD</name>
        <dbReference type="ChEBI" id="CHEBI:57692"/>
    </ligand>
</feature>
<evidence type="ECO:0000256" key="2">
    <source>
        <dbReference type="ARBA" id="ARBA00003717"/>
    </source>
</evidence>
<comment type="subunit">
    <text evidence="9 11">Homodimer. Heterotetramer of two MnmE and two MnmG subunits.</text>
</comment>
<dbReference type="PATRIC" id="fig|525903.6.peg.4"/>
<dbReference type="InterPro" id="IPR040131">
    <property type="entry name" value="MnmG_N"/>
</dbReference>
<evidence type="ECO:0000259" key="12">
    <source>
        <dbReference type="SMART" id="SM01228"/>
    </source>
</evidence>
<dbReference type="HAMAP" id="MF_00129">
    <property type="entry name" value="MnmG_GidA"/>
    <property type="match status" value="1"/>
</dbReference>
<evidence type="ECO:0000256" key="9">
    <source>
        <dbReference type="ARBA" id="ARBA00025948"/>
    </source>
</evidence>
<proteinExistence type="inferred from homology"/>
<dbReference type="EMBL" id="CP001818">
    <property type="protein sequence ID" value="ACZ18245.1"/>
    <property type="molecule type" value="Genomic_DNA"/>
</dbReference>
<dbReference type="FunFam" id="3.50.50.60:FF:000002">
    <property type="entry name" value="tRNA uridine 5-carboxymethylaminomethyl modification enzyme MnmG"/>
    <property type="match status" value="1"/>
</dbReference>
<evidence type="ECO:0000256" key="11">
    <source>
        <dbReference type="HAMAP-Rule" id="MF_00129"/>
    </source>
</evidence>
<dbReference type="HOGENOM" id="CLU_007831_2_2_0"/>
<dbReference type="AlphaFoldDB" id="D1B7J2"/>
<dbReference type="NCBIfam" id="TIGR00136">
    <property type="entry name" value="mnmG_gidA"/>
    <property type="match status" value="1"/>
</dbReference>
<evidence type="ECO:0000313" key="13">
    <source>
        <dbReference type="EMBL" id="ACZ18245.1"/>
    </source>
</evidence>
<keyword evidence="11" id="KW-0963">Cytoplasm</keyword>
<dbReference type="GO" id="GO:0002098">
    <property type="term" value="P:tRNA wobble uridine modification"/>
    <property type="evidence" value="ECO:0007669"/>
    <property type="project" value="InterPro"/>
</dbReference>
<evidence type="ECO:0000256" key="4">
    <source>
        <dbReference type="ARBA" id="ARBA00020461"/>
    </source>
</evidence>
<dbReference type="PROSITE" id="PS50096">
    <property type="entry name" value="IQ"/>
    <property type="match status" value="1"/>
</dbReference>
<accession>D1B7J2</accession>
<dbReference type="Gene3D" id="3.50.50.60">
    <property type="entry name" value="FAD/NAD(P)-binding domain"/>
    <property type="match status" value="2"/>
</dbReference>
<dbReference type="Pfam" id="PF01134">
    <property type="entry name" value="GIDA"/>
    <property type="match status" value="1"/>
</dbReference>
<evidence type="ECO:0000256" key="1">
    <source>
        <dbReference type="ARBA" id="ARBA00001974"/>
    </source>
</evidence>
<dbReference type="InterPro" id="IPR020595">
    <property type="entry name" value="MnmG-rel_CS"/>
</dbReference>
<feature type="binding site" evidence="11">
    <location>
        <begin position="273"/>
        <end position="287"/>
    </location>
    <ligand>
        <name>NAD(+)</name>
        <dbReference type="ChEBI" id="CHEBI:57540"/>
    </ligand>
</feature>
<evidence type="ECO:0000256" key="8">
    <source>
        <dbReference type="ARBA" id="ARBA00023027"/>
    </source>
</evidence>
<dbReference type="SUPFAM" id="SSF51905">
    <property type="entry name" value="FAD/NAD(P)-binding domain"/>
    <property type="match status" value="1"/>
</dbReference>
<organism evidence="13 14">
    <name type="scientific">Thermanaerovibrio acidaminovorans (strain ATCC 49978 / DSM 6589 / Su883)</name>
    <name type="common">Selenomonas acidaminovorans</name>
    <dbReference type="NCBI Taxonomy" id="525903"/>
    <lineage>
        <taxon>Bacteria</taxon>
        <taxon>Thermotogati</taxon>
        <taxon>Synergistota</taxon>
        <taxon>Synergistia</taxon>
        <taxon>Synergistales</taxon>
        <taxon>Synergistaceae</taxon>
        <taxon>Thermanaerovibrio</taxon>
    </lineage>
</organism>
<evidence type="ECO:0000313" key="14">
    <source>
        <dbReference type="Proteomes" id="UP000002030"/>
    </source>
</evidence>
<protein>
    <recommendedName>
        <fullName evidence="4 11">tRNA uridine 5-carboxymethylaminomethyl modification enzyme MnmG</fullName>
    </recommendedName>
    <alternativeName>
        <fullName evidence="10 11">Glucose-inhibited division protein A</fullName>
    </alternativeName>
</protein>
<dbReference type="InterPro" id="IPR026904">
    <property type="entry name" value="MnmG_C"/>
</dbReference>
<dbReference type="Gene3D" id="1.10.10.1800">
    <property type="entry name" value="tRNA uridine 5-carboxymethylaminomethyl modification enzyme MnmG/GidA"/>
    <property type="match status" value="1"/>
</dbReference>
<dbReference type="Proteomes" id="UP000002030">
    <property type="component" value="Chromosome"/>
</dbReference>
<evidence type="ECO:0000256" key="7">
    <source>
        <dbReference type="ARBA" id="ARBA00022827"/>
    </source>
</evidence>
<keyword evidence="5 11" id="KW-0285">Flavoprotein</keyword>
<dbReference type="RefSeq" id="WP_012868761.1">
    <property type="nucleotide sequence ID" value="NC_013522.1"/>
</dbReference>
<gene>
    <name evidence="11" type="primary">mnmG</name>
    <name evidence="11" type="synonym">gidA</name>
    <name evidence="13" type="ordered locus">Taci_0004</name>
</gene>
<dbReference type="InterPro" id="IPR049312">
    <property type="entry name" value="GIDA_C_N"/>
</dbReference>
<evidence type="ECO:0000256" key="10">
    <source>
        <dbReference type="ARBA" id="ARBA00031800"/>
    </source>
</evidence>
<dbReference type="EnsemblBacteria" id="ACZ18245">
    <property type="protein sequence ID" value="ACZ18245"/>
    <property type="gene ID" value="Taci_0004"/>
</dbReference>
<dbReference type="FunFam" id="1.10.150.570:FF:000001">
    <property type="entry name" value="tRNA uridine 5-carboxymethylaminomethyl modification enzyme MnmG"/>
    <property type="match status" value="1"/>
</dbReference>
<keyword evidence="8 11" id="KW-0520">NAD</keyword>
<dbReference type="InterPro" id="IPR004416">
    <property type="entry name" value="MnmG"/>
</dbReference>
<comment type="function">
    <text evidence="2 11">NAD-binding protein involved in the addition of a carboxymethylaminomethyl (cmnm) group at the wobble position (U34) of certain tRNAs, forming tRNA-cmnm(5)s(2)U34.</text>
</comment>
<dbReference type="PANTHER" id="PTHR11806">
    <property type="entry name" value="GLUCOSE INHIBITED DIVISION PROTEIN A"/>
    <property type="match status" value="1"/>
</dbReference>
<comment type="subcellular location">
    <subcellularLocation>
        <location evidence="11">Cytoplasm</location>
    </subcellularLocation>
</comment>
<dbReference type="eggNOG" id="COG0445">
    <property type="taxonomic scope" value="Bacteria"/>
</dbReference>
<dbReference type="PANTHER" id="PTHR11806:SF0">
    <property type="entry name" value="PROTEIN MTO1 HOMOLOG, MITOCHONDRIAL"/>
    <property type="match status" value="1"/>
</dbReference>
<evidence type="ECO:0000256" key="3">
    <source>
        <dbReference type="ARBA" id="ARBA00007653"/>
    </source>
</evidence>
<keyword evidence="7 11" id="KW-0274">FAD</keyword>
<dbReference type="InterPro" id="IPR002218">
    <property type="entry name" value="MnmG-rel"/>
</dbReference>
<evidence type="ECO:0000256" key="6">
    <source>
        <dbReference type="ARBA" id="ARBA00022694"/>
    </source>
</evidence>
<keyword evidence="14" id="KW-1185">Reference proteome</keyword>
<dbReference type="InterPro" id="IPR047001">
    <property type="entry name" value="MnmG_C_subdom"/>
</dbReference>
<dbReference type="Pfam" id="PF13932">
    <property type="entry name" value="SAM_GIDA_C"/>
    <property type="match status" value="1"/>
</dbReference>
<name>D1B7J2_THEAS</name>
<dbReference type="GO" id="GO:0005829">
    <property type="term" value="C:cytosol"/>
    <property type="evidence" value="ECO:0007669"/>
    <property type="project" value="TreeGrafter"/>
</dbReference>
<dbReference type="SMART" id="SM01228">
    <property type="entry name" value="GIDA_assoc_3"/>
    <property type="match status" value="1"/>
</dbReference>
<dbReference type="Gene3D" id="1.10.150.570">
    <property type="entry name" value="GidA associated domain, C-terminal subdomain"/>
    <property type="match status" value="1"/>
</dbReference>
<comment type="similarity">
    <text evidence="3 11">Belongs to the MnmG family.</text>
</comment>
<comment type="caution">
    <text evidence="11">Lacks conserved residue(s) required for the propagation of feature annotation.</text>
</comment>